<dbReference type="InterPro" id="IPR051495">
    <property type="entry name" value="Epithelial_Barrier/Signaling"/>
</dbReference>
<evidence type="ECO:0000256" key="2">
    <source>
        <dbReference type="ARBA" id="ARBA00022692"/>
    </source>
</evidence>
<dbReference type="Pfam" id="PF03782">
    <property type="entry name" value="AMOP"/>
    <property type="match status" value="1"/>
</dbReference>
<dbReference type="InterPro" id="IPR014756">
    <property type="entry name" value="Ig_E-set"/>
</dbReference>
<dbReference type="GO" id="GO:0007154">
    <property type="term" value="P:cell communication"/>
    <property type="evidence" value="ECO:0007669"/>
    <property type="project" value="InterPro"/>
</dbReference>
<dbReference type="Pfam" id="PF03160">
    <property type="entry name" value="Calx-beta"/>
    <property type="match status" value="1"/>
</dbReference>
<feature type="non-terminal residue" evidence="10">
    <location>
        <position position="718"/>
    </location>
</feature>
<dbReference type="PROSITE" id="PS50856">
    <property type="entry name" value="AMOP"/>
    <property type="match status" value="1"/>
</dbReference>
<dbReference type="InterPro" id="IPR038081">
    <property type="entry name" value="CalX-like_sf"/>
</dbReference>
<dbReference type="SUPFAM" id="SSF141072">
    <property type="entry name" value="CalX-like"/>
    <property type="match status" value="1"/>
</dbReference>
<name>A0AA35WR46_GEOBA</name>
<keyword evidence="3" id="KW-0732">Signal</keyword>
<evidence type="ECO:0000256" key="4">
    <source>
        <dbReference type="ARBA" id="ARBA00022737"/>
    </source>
</evidence>
<gene>
    <name evidence="10" type="ORF">GBAR_LOCUS13618</name>
</gene>
<evidence type="ECO:0000313" key="11">
    <source>
        <dbReference type="Proteomes" id="UP001174909"/>
    </source>
</evidence>
<dbReference type="InterPro" id="IPR013783">
    <property type="entry name" value="Ig-like_fold"/>
</dbReference>
<comment type="subcellular location">
    <subcellularLocation>
        <location evidence="1">Membrane</location>
    </subcellularLocation>
</comment>
<dbReference type="Pfam" id="PF17517">
    <property type="entry name" value="IgGFc_binding"/>
    <property type="match status" value="1"/>
</dbReference>
<dbReference type="SMART" id="SM00723">
    <property type="entry name" value="AMOP"/>
    <property type="match status" value="1"/>
</dbReference>
<evidence type="ECO:0000259" key="8">
    <source>
        <dbReference type="PROSITE" id="PS50856"/>
    </source>
</evidence>
<dbReference type="Gene3D" id="2.60.40.10">
    <property type="entry name" value="Immunoglobulins"/>
    <property type="match status" value="1"/>
</dbReference>
<comment type="caution">
    <text evidence="10">The sequence shown here is derived from an EMBL/GenBank/DDBJ whole genome shotgun (WGS) entry which is preliminary data.</text>
</comment>
<evidence type="ECO:0000256" key="7">
    <source>
        <dbReference type="ARBA" id="ARBA00023136"/>
    </source>
</evidence>
<feature type="domain" description="AMOP" evidence="8">
    <location>
        <begin position="522"/>
        <end position="654"/>
    </location>
</feature>
<keyword evidence="11" id="KW-1185">Reference proteome</keyword>
<dbReference type="PANTHER" id="PTHR13802">
    <property type="entry name" value="MUCIN 4-RELATED"/>
    <property type="match status" value="1"/>
</dbReference>
<evidence type="ECO:0000259" key="9">
    <source>
        <dbReference type="PROSITE" id="PS51233"/>
    </source>
</evidence>
<keyword evidence="6" id="KW-1133">Transmembrane helix</keyword>
<keyword evidence="4" id="KW-0677">Repeat</keyword>
<evidence type="ECO:0000256" key="5">
    <source>
        <dbReference type="ARBA" id="ARBA00022837"/>
    </source>
</evidence>
<dbReference type="InterPro" id="IPR003644">
    <property type="entry name" value="Calx_beta"/>
</dbReference>
<dbReference type="SUPFAM" id="SSF81296">
    <property type="entry name" value="E set domains"/>
    <property type="match status" value="1"/>
</dbReference>
<dbReference type="Gene3D" id="2.60.40.2030">
    <property type="match status" value="1"/>
</dbReference>
<dbReference type="EMBL" id="CASHTH010002003">
    <property type="protein sequence ID" value="CAI8023307.1"/>
    <property type="molecule type" value="Genomic_DNA"/>
</dbReference>
<dbReference type="Proteomes" id="UP001174909">
    <property type="component" value="Unassembled WGS sequence"/>
</dbReference>
<feature type="domain" description="VWFD" evidence="9">
    <location>
        <begin position="666"/>
        <end position="718"/>
    </location>
</feature>
<evidence type="ECO:0000256" key="3">
    <source>
        <dbReference type="ARBA" id="ARBA00022729"/>
    </source>
</evidence>
<dbReference type="InterPro" id="IPR035234">
    <property type="entry name" value="IgGFc-bd_N"/>
</dbReference>
<dbReference type="InterPro" id="IPR005533">
    <property type="entry name" value="AMOP_dom"/>
</dbReference>
<keyword evidence="2" id="KW-0812">Transmembrane</keyword>
<evidence type="ECO:0000256" key="1">
    <source>
        <dbReference type="ARBA" id="ARBA00004370"/>
    </source>
</evidence>
<reference evidence="10" key="1">
    <citation type="submission" date="2023-03" db="EMBL/GenBank/DDBJ databases">
        <authorList>
            <person name="Steffen K."/>
            <person name="Cardenas P."/>
        </authorList>
    </citation>
    <scope>NUCLEOTIDE SEQUENCE</scope>
</reference>
<evidence type="ECO:0000256" key="6">
    <source>
        <dbReference type="ARBA" id="ARBA00022989"/>
    </source>
</evidence>
<proteinExistence type="predicted"/>
<keyword evidence="5" id="KW-0106">Calcium</keyword>
<sequence>DLYRILASQSSTSVTVNCSTLSEVLTYNLDTAGSWQEFTTPDKSFCSITSDKPLLVMQFALGNNEDGIGDPFMMMITPVEQYSNNYVFNVLPEFEINYITLYVTPEDFQPESIFVDDTNLENSTWVAVYYSSADICGYITSTSLLPGEHQLYHADVSSQIGVSAYGFNAFNSYGYPGGLQLEPVQLAIISFSQSEFTVLENEEFARVKLVRSGDISREAVVLIGSDPYKGDAAARSDYMPIIEILTFLPEELTKRVDVVINDDTNVEFDESFFLYLVSGEGVHLSPFQRAKVVIRNDDGKITLTPRYGSEIGGTPIIVTGDKITASAEDNVTCVFDGIETDGFVTKDGQVLCVSPEMRRTGRVPFKLHIEGEKNMFNGISIFRSVPHERAAGVSIETNPLITSGDMVRLRWSKEAILPTERHDRYTINVALGEYDENSAKWVYTELAKDMPNTGYIEIAVPERSPKADNDSGSPVVFQIGVSESSTETQIRKRGIFRNIIKNVIRGITFVTKVYILVKYPKTEVIRRAACELWGLAESREASLQILSELPPCPCTVSEINGNIFKQESIASVIFHPDSDKCFRQRMPSTTAGQQCCYDEDGDIIVGQDSGGTIDFVAPKDFKTTIGHFFVDVVPHIFCCTPLLLSKCEKYYEFRPSDDCSRTRPQRPAFARGDPHLVTLDGLRYTFNGRGEFTLIETQGDMFTLQGRMTLAKGVNNMH</sequence>
<evidence type="ECO:0000313" key="10">
    <source>
        <dbReference type="EMBL" id="CAI8023307.1"/>
    </source>
</evidence>
<dbReference type="InterPro" id="IPR001846">
    <property type="entry name" value="VWF_type-D"/>
</dbReference>
<keyword evidence="7" id="KW-0472">Membrane</keyword>
<accession>A0AA35WR46</accession>
<dbReference type="AlphaFoldDB" id="A0AA35WR46"/>
<protein>
    <submittedName>
        <fullName evidence="10">Sushi domain-containing protein 2</fullName>
    </submittedName>
</protein>
<dbReference type="PANTHER" id="PTHR13802:SF59">
    <property type="entry name" value="SUSHI DOMAIN-CONTAINING PROTEIN 2"/>
    <property type="match status" value="1"/>
</dbReference>
<dbReference type="GO" id="GO:0016020">
    <property type="term" value="C:membrane"/>
    <property type="evidence" value="ECO:0007669"/>
    <property type="project" value="UniProtKB-SubCell"/>
</dbReference>
<organism evidence="10 11">
    <name type="scientific">Geodia barretti</name>
    <name type="common">Barrett's horny sponge</name>
    <dbReference type="NCBI Taxonomy" id="519541"/>
    <lineage>
        <taxon>Eukaryota</taxon>
        <taxon>Metazoa</taxon>
        <taxon>Porifera</taxon>
        <taxon>Demospongiae</taxon>
        <taxon>Heteroscleromorpha</taxon>
        <taxon>Tetractinellida</taxon>
        <taxon>Astrophorina</taxon>
        <taxon>Geodiidae</taxon>
        <taxon>Geodia</taxon>
    </lineage>
</organism>
<dbReference type="SMART" id="SM00237">
    <property type="entry name" value="Calx_beta"/>
    <property type="match status" value="1"/>
</dbReference>
<dbReference type="PROSITE" id="PS51233">
    <property type="entry name" value="VWFD"/>
    <property type="match status" value="1"/>
</dbReference>